<dbReference type="Proteomes" id="UP000184600">
    <property type="component" value="Unassembled WGS sequence"/>
</dbReference>
<gene>
    <name evidence="1" type="ORF">VQ7734_02449</name>
</gene>
<keyword evidence="2" id="KW-1185">Reference proteome</keyword>
<dbReference type="AlphaFoldDB" id="A0A1M7YVH5"/>
<dbReference type="RefSeq" id="WP_073582903.1">
    <property type="nucleotide sequence ID" value="NZ_AP024898.1"/>
</dbReference>
<sequence length="321" mass="37706">MYTNILTGNQLYNIDNTMKSEEVYVSTELYIDNKETVHNPEHTNNCQNNFIIALIKERNLAFDYLKQLSVKTPLPIDHFIFKNMISDMYDCLHSKIHPKNCHKKFVDIIISSIDRTHSCPLKLVCVLASPTATKEILFFLNFISIFNRYGINVTVDFLLIRWEYCRESQEYSTLYMNKKFKIQTEEIKKIITQKDSKNYQLSVIEIKQDNYTGEILGPELFRDSYLELTQLPLEDKKRARDLDWIKNFYSRQHSLSRLGVEQAILDLAIRRGIGRYIEEAFRPEPGILLTSELNARMLKCYNTNTVITNLSLRPLCQNSQF</sequence>
<proteinExistence type="predicted"/>
<name>A0A1M7YVH5_9VIBR</name>
<accession>A0A1M7YVH5</accession>
<evidence type="ECO:0000313" key="1">
    <source>
        <dbReference type="EMBL" id="SHO56680.1"/>
    </source>
</evidence>
<dbReference type="EMBL" id="FRFG01000027">
    <property type="protein sequence ID" value="SHO56680.1"/>
    <property type="molecule type" value="Genomic_DNA"/>
</dbReference>
<protein>
    <submittedName>
        <fullName evidence="1">Uncharacterized protein</fullName>
    </submittedName>
</protein>
<reference evidence="2" key="1">
    <citation type="submission" date="2016-12" db="EMBL/GenBank/DDBJ databases">
        <authorList>
            <person name="Rodrigo-Torres L."/>
            <person name="Arahal R.D."/>
            <person name="Lucena T."/>
        </authorList>
    </citation>
    <scope>NUCLEOTIDE SEQUENCE [LARGE SCALE GENOMIC DNA]</scope>
</reference>
<evidence type="ECO:0000313" key="2">
    <source>
        <dbReference type="Proteomes" id="UP000184600"/>
    </source>
</evidence>
<organism evidence="1 2">
    <name type="scientific">Vibrio quintilis</name>
    <dbReference type="NCBI Taxonomy" id="1117707"/>
    <lineage>
        <taxon>Bacteria</taxon>
        <taxon>Pseudomonadati</taxon>
        <taxon>Pseudomonadota</taxon>
        <taxon>Gammaproteobacteria</taxon>
        <taxon>Vibrionales</taxon>
        <taxon>Vibrionaceae</taxon>
        <taxon>Vibrio</taxon>
    </lineage>
</organism>